<evidence type="ECO:0000256" key="6">
    <source>
        <dbReference type="RuleBase" id="RU003983"/>
    </source>
</evidence>
<dbReference type="InterPro" id="IPR051156">
    <property type="entry name" value="Mito/Outer_Membr_Metalloprot"/>
</dbReference>
<evidence type="ECO:0000256" key="1">
    <source>
        <dbReference type="ARBA" id="ARBA00022670"/>
    </source>
</evidence>
<dbReference type="GO" id="GO:0004222">
    <property type="term" value="F:metalloendopeptidase activity"/>
    <property type="evidence" value="ECO:0007669"/>
    <property type="project" value="InterPro"/>
</dbReference>
<gene>
    <name evidence="10" type="primary">loiP_2</name>
    <name evidence="10" type="ORF">ALP8811_02505</name>
</gene>
<protein>
    <submittedName>
        <fullName evidence="10">Metalloprotease LoiP</fullName>
        <ecNumber evidence="10">3.4.24.-</ecNumber>
    </submittedName>
</protein>
<feature type="domain" description="Peptidase M48" evidence="9">
    <location>
        <begin position="175"/>
        <end position="345"/>
    </location>
</feature>
<dbReference type="AlphaFoldDB" id="A0A2R8AR72"/>
<keyword evidence="5 6" id="KW-0482">Metalloprotease</keyword>
<comment type="similarity">
    <text evidence="6">Belongs to the peptidase M48 family.</text>
</comment>
<organism evidence="10 11">
    <name type="scientific">Aliiroseovarius pelagivivens</name>
    <dbReference type="NCBI Taxonomy" id="1639690"/>
    <lineage>
        <taxon>Bacteria</taxon>
        <taxon>Pseudomonadati</taxon>
        <taxon>Pseudomonadota</taxon>
        <taxon>Alphaproteobacteria</taxon>
        <taxon>Rhodobacterales</taxon>
        <taxon>Paracoccaceae</taxon>
        <taxon>Aliiroseovarius</taxon>
    </lineage>
</organism>
<comment type="cofactor">
    <cofactor evidence="6">
        <name>Zn(2+)</name>
        <dbReference type="ChEBI" id="CHEBI:29105"/>
    </cofactor>
    <text evidence="6">Binds 1 zinc ion per subunit.</text>
</comment>
<keyword evidence="8" id="KW-0812">Transmembrane</keyword>
<reference evidence="10 11" key="1">
    <citation type="submission" date="2018-03" db="EMBL/GenBank/DDBJ databases">
        <authorList>
            <person name="Keele B.F."/>
        </authorList>
    </citation>
    <scope>NUCLEOTIDE SEQUENCE [LARGE SCALE GENOMIC DNA]</scope>
    <source>
        <strain evidence="10 11">CECT 8811</strain>
    </source>
</reference>
<evidence type="ECO:0000313" key="11">
    <source>
        <dbReference type="Proteomes" id="UP000244911"/>
    </source>
</evidence>
<dbReference type="Pfam" id="PF01435">
    <property type="entry name" value="Peptidase_M48"/>
    <property type="match status" value="1"/>
</dbReference>
<keyword evidence="3 6" id="KW-0378">Hydrolase</keyword>
<dbReference type="PANTHER" id="PTHR22726:SF1">
    <property type="entry name" value="METALLOENDOPEPTIDASE OMA1, MITOCHONDRIAL"/>
    <property type="match status" value="1"/>
</dbReference>
<dbReference type="PANTHER" id="PTHR22726">
    <property type="entry name" value="METALLOENDOPEPTIDASE OMA1"/>
    <property type="match status" value="1"/>
</dbReference>
<dbReference type="GO" id="GO:0016020">
    <property type="term" value="C:membrane"/>
    <property type="evidence" value="ECO:0007669"/>
    <property type="project" value="TreeGrafter"/>
</dbReference>
<sequence>MTGQDVDWVFADLAQGERAHLTRVQVAFHPEALVLGMPSGEQVTWNWNNLRRLPDQADRRVMVLSRKGDPLTRLYLTDQAAQKFVTQHARSLRKRDRATPLSKVALWAGGAVASVAAIIFLLVPLMATQLAEILPPEGEKALGDTTFEQIRTALSQTGFEDRLRICDDPVGSAAMQAMYTRLNPDADLPYDVQIHILDHPMVNAFALPGGRLVFFRGLLEEANGPDEVAAVLAHEIGHVVYRDPTRDALRSAGSLGVLGLLFGDFAGGTVALFIANQLINASYSQAAEARADDYAHELLEKANISPVALGTFFERLYEEHGDAEGIVAHLASHPQMADRISAAQAAVDPNRDYDTILDAQTWRDLQTACGGQGNHSSSIVAPDKKPWSRTE</sequence>
<keyword evidence="1 6" id="KW-0645">Protease</keyword>
<evidence type="ECO:0000256" key="5">
    <source>
        <dbReference type="ARBA" id="ARBA00023049"/>
    </source>
</evidence>
<accession>A0A2R8AR72</accession>
<proteinExistence type="inferred from homology"/>
<evidence type="ECO:0000313" key="10">
    <source>
        <dbReference type="EMBL" id="SPF78576.1"/>
    </source>
</evidence>
<dbReference type="EC" id="3.4.24.-" evidence="10"/>
<feature type="transmembrane region" description="Helical" evidence="8">
    <location>
        <begin position="104"/>
        <end position="127"/>
    </location>
</feature>
<dbReference type="Gene3D" id="3.30.2010.10">
    <property type="entry name" value="Metalloproteases ('zincins'), catalytic domain"/>
    <property type="match status" value="1"/>
</dbReference>
<dbReference type="EMBL" id="OMOI01000002">
    <property type="protein sequence ID" value="SPF78576.1"/>
    <property type="molecule type" value="Genomic_DNA"/>
</dbReference>
<dbReference type="CDD" id="cd07332">
    <property type="entry name" value="M48C_Oma1_like"/>
    <property type="match status" value="1"/>
</dbReference>
<feature type="region of interest" description="Disordered" evidence="7">
    <location>
        <begin position="368"/>
        <end position="391"/>
    </location>
</feature>
<keyword evidence="2" id="KW-0479">Metal-binding</keyword>
<evidence type="ECO:0000256" key="8">
    <source>
        <dbReference type="SAM" id="Phobius"/>
    </source>
</evidence>
<dbReference type="OrthoDB" id="9810445at2"/>
<dbReference type="RefSeq" id="WP_108857586.1">
    <property type="nucleotide sequence ID" value="NZ_OMOI01000002.1"/>
</dbReference>
<evidence type="ECO:0000256" key="3">
    <source>
        <dbReference type="ARBA" id="ARBA00022801"/>
    </source>
</evidence>
<feature type="compositionally biased region" description="Basic and acidic residues" evidence="7">
    <location>
        <begin position="382"/>
        <end position="391"/>
    </location>
</feature>
<dbReference type="GO" id="GO:0051603">
    <property type="term" value="P:proteolysis involved in protein catabolic process"/>
    <property type="evidence" value="ECO:0007669"/>
    <property type="project" value="TreeGrafter"/>
</dbReference>
<keyword evidence="11" id="KW-1185">Reference proteome</keyword>
<evidence type="ECO:0000256" key="7">
    <source>
        <dbReference type="SAM" id="MobiDB-lite"/>
    </source>
</evidence>
<evidence type="ECO:0000259" key="9">
    <source>
        <dbReference type="Pfam" id="PF01435"/>
    </source>
</evidence>
<name>A0A2R8AR72_9RHOB</name>
<dbReference type="InterPro" id="IPR001915">
    <property type="entry name" value="Peptidase_M48"/>
</dbReference>
<keyword evidence="8" id="KW-1133">Transmembrane helix</keyword>
<keyword evidence="8" id="KW-0472">Membrane</keyword>
<evidence type="ECO:0000256" key="2">
    <source>
        <dbReference type="ARBA" id="ARBA00022723"/>
    </source>
</evidence>
<dbReference type="GO" id="GO:0046872">
    <property type="term" value="F:metal ion binding"/>
    <property type="evidence" value="ECO:0007669"/>
    <property type="project" value="UniProtKB-KW"/>
</dbReference>
<evidence type="ECO:0000256" key="4">
    <source>
        <dbReference type="ARBA" id="ARBA00022833"/>
    </source>
</evidence>
<dbReference type="Proteomes" id="UP000244911">
    <property type="component" value="Unassembled WGS sequence"/>
</dbReference>
<keyword evidence="4 6" id="KW-0862">Zinc</keyword>